<accession>A0A087GXY7</accession>
<protein>
    <submittedName>
        <fullName evidence="1">Uncharacterized protein</fullName>
    </submittedName>
</protein>
<organism evidence="1 2">
    <name type="scientific">Arabis alpina</name>
    <name type="common">Alpine rock-cress</name>
    <dbReference type="NCBI Taxonomy" id="50452"/>
    <lineage>
        <taxon>Eukaryota</taxon>
        <taxon>Viridiplantae</taxon>
        <taxon>Streptophyta</taxon>
        <taxon>Embryophyta</taxon>
        <taxon>Tracheophyta</taxon>
        <taxon>Spermatophyta</taxon>
        <taxon>Magnoliopsida</taxon>
        <taxon>eudicotyledons</taxon>
        <taxon>Gunneridae</taxon>
        <taxon>Pentapetalae</taxon>
        <taxon>rosids</taxon>
        <taxon>malvids</taxon>
        <taxon>Brassicales</taxon>
        <taxon>Brassicaceae</taxon>
        <taxon>Arabideae</taxon>
        <taxon>Arabis</taxon>
    </lineage>
</organism>
<reference evidence="2" key="1">
    <citation type="journal article" date="2015" name="Nat. Plants">
        <title>Genome expansion of Arabis alpina linked with retrotransposition and reduced symmetric DNA methylation.</title>
        <authorList>
            <person name="Willing E.M."/>
            <person name="Rawat V."/>
            <person name="Mandakova T."/>
            <person name="Maumus F."/>
            <person name="James G.V."/>
            <person name="Nordstroem K.J."/>
            <person name="Becker C."/>
            <person name="Warthmann N."/>
            <person name="Chica C."/>
            <person name="Szarzynska B."/>
            <person name="Zytnicki M."/>
            <person name="Albani M.C."/>
            <person name="Kiefer C."/>
            <person name="Bergonzi S."/>
            <person name="Castaings L."/>
            <person name="Mateos J.L."/>
            <person name="Berns M.C."/>
            <person name="Bujdoso N."/>
            <person name="Piofczyk T."/>
            <person name="de Lorenzo L."/>
            <person name="Barrero-Sicilia C."/>
            <person name="Mateos I."/>
            <person name="Piednoel M."/>
            <person name="Hagmann J."/>
            <person name="Chen-Min-Tao R."/>
            <person name="Iglesias-Fernandez R."/>
            <person name="Schuster S.C."/>
            <person name="Alonso-Blanco C."/>
            <person name="Roudier F."/>
            <person name="Carbonero P."/>
            <person name="Paz-Ares J."/>
            <person name="Davis S.J."/>
            <person name="Pecinka A."/>
            <person name="Quesneville H."/>
            <person name="Colot V."/>
            <person name="Lysak M.A."/>
            <person name="Weigel D."/>
            <person name="Coupland G."/>
            <person name="Schneeberger K."/>
        </authorList>
    </citation>
    <scope>NUCLEOTIDE SEQUENCE [LARGE SCALE GENOMIC DNA]</scope>
    <source>
        <strain evidence="2">cv. Pajares</strain>
    </source>
</reference>
<dbReference type="AlphaFoldDB" id="A0A087GXY7"/>
<name>A0A087GXY7_ARAAL</name>
<evidence type="ECO:0000313" key="1">
    <source>
        <dbReference type="EMBL" id="KFK34739.1"/>
    </source>
</evidence>
<sequence>MVFISRLVWPCGCWEVNLSLLSSDLESSPSLICFSLQSVQETKFSMGFGLYVPPA</sequence>
<dbReference type="Gramene" id="KFK34739">
    <property type="protein sequence ID" value="KFK34739"/>
    <property type="gene ID" value="AALP_AA5G186800"/>
</dbReference>
<dbReference type="Proteomes" id="UP000029120">
    <property type="component" value="Chromosome 5"/>
</dbReference>
<evidence type="ECO:0000313" key="2">
    <source>
        <dbReference type="Proteomes" id="UP000029120"/>
    </source>
</evidence>
<dbReference type="EMBL" id="CM002873">
    <property type="protein sequence ID" value="KFK34739.1"/>
    <property type="molecule type" value="Genomic_DNA"/>
</dbReference>
<keyword evidence="2" id="KW-1185">Reference proteome</keyword>
<gene>
    <name evidence="1" type="ordered locus">AALP_Aa5g186800</name>
</gene>
<proteinExistence type="predicted"/>